<accession>A0AAW1QYK7</accession>
<protein>
    <submittedName>
        <fullName evidence="1">Uncharacterized protein</fullName>
    </submittedName>
</protein>
<dbReference type="EMBL" id="JALJOU010000064">
    <property type="protein sequence ID" value="KAK9826507.1"/>
    <property type="molecule type" value="Genomic_DNA"/>
</dbReference>
<reference evidence="1 2" key="1">
    <citation type="journal article" date="2024" name="Nat. Commun.">
        <title>Phylogenomics reveals the evolutionary origins of lichenization in chlorophyte algae.</title>
        <authorList>
            <person name="Puginier C."/>
            <person name="Libourel C."/>
            <person name="Otte J."/>
            <person name="Skaloud P."/>
            <person name="Haon M."/>
            <person name="Grisel S."/>
            <person name="Petersen M."/>
            <person name="Berrin J.G."/>
            <person name="Delaux P.M."/>
            <person name="Dal Grande F."/>
            <person name="Keller J."/>
        </authorList>
    </citation>
    <scope>NUCLEOTIDE SEQUENCE [LARGE SCALE GENOMIC DNA]</scope>
    <source>
        <strain evidence="1 2">SAG 245.80</strain>
    </source>
</reference>
<keyword evidence="2" id="KW-1185">Reference proteome</keyword>
<proteinExistence type="predicted"/>
<sequence>MEQVVSPALASVFAEAEGGAPGEGWAIGEGAVAMDGGPAAALSPNDLLNQLLGYCSGGAHVNAGAATTPQAGGSHSQLTSPASALQCTMLRSESTPVMALTSPTSKRRDSDTSSAIVVKEVTPLWLRASATEKYLLLVDNETGDVLMPLFYMKSVFEANYSRKLSTLKHRKVVVPPAVAWLEDGAGVPHWQWAFESPPHLKAIVRQELGEEIMPQGHLRLVLATIVYNAMAQKAALRALPLFHALSTAMRASTYNPLLTHPPAEPAPAAEPSPAALPLFRGPWDLAAMARKYIVRLRDPDDGEAVGAKRSRSLYAAEAAPAAAGQADGSAGFGQASAEAAAALSPGASECRAAAECRALLLRLVERYDKQLRTMDDELALVKTCILQLYTGRQLGPPTPPSHSMPAPAPTAAVHVFTSTPGGPGTATKLF</sequence>
<comment type="caution">
    <text evidence="1">The sequence shown here is derived from an EMBL/GenBank/DDBJ whole genome shotgun (WGS) entry which is preliminary data.</text>
</comment>
<evidence type="ECO:0000313" key="2">
    <source>
        <dbReference type="Proteomes" id="UP001445335"/>
    </source>
</evidence>
<gene>
    <name evidence="1" type="ORF">WJX81_008223</name>
</gene>
<evidence type="ECO:0000313" key="1">
    <source>
        <dbReference type="EMBL" id="KAK9826507.1"/>
    </source>
</evidence>
<dbReference type="Proteomes" id="UP001445335">
    <property type="component" value="Unassembled WGS sequence"/>
</dbReference>
<dbReference type="AlphaFoldDB" id="A0AAW1QYK7"/>
<organism evidence="1 2">
    <name type="scientific">Elliptochloris bilobata</name>
    <dbReference type="NCBI Taxonomy" id="381761"/>
    <lineage>
        <taxon>Eukaryota</taxon>
        <taxon>Viridiplantae</taxon>
        <taxon>Chlorophyta</taxon>
        <taxon>core chlorophytes</taxon>
        <taxon>Trebouxiophyceae</taxon>
        <taxon>Trebouxiophyceae incertae sedis</taxon>
        <taxon>Elliptochloris clade</taxon>
        <taxon>Elliptochloris</taxon>
    </lineage>
</organism>
<name>A0AAW1QYK7_9CHLO</name>